<feature type="binding site" evidence="3">
    <location>
        <position position="27"/>
    </location>
    <ligand>
        <name>Zn(2+)</name>
        <dbReference type="ChEBI" id="CHEBI:29105"/>
    </ligand>
</feature>
<feature type="region of interest" description="Disordered" evidence="4">
    <location>
        <begin position="43"/>
        <end position="68"/>
    </location>
</feature>
<gene>
    <name evidence="3 5" type="primary">yacG</name>
    <name evidence="5" type="ORF">E5163_01000</name>
</gene>
<feature type="compositionally biased region" description="Basic and acidic residues" evidence="4">
    <location>
        <begin position="56"/>
        <end position="68"/>
    </location>
</feature>
<keyword evidence="2 3" id="KW-0862">Zinc</keyword>
<protein>
    <recommendedName>
        <fullName evidence="3">DNA gyrase inhibitor YacG</fullName>
    </recommendedName>
</protein>
<evidence type="ECO:0000256" key="3">
    <source>
        <dbReference type="HAMAP-Rule" id="MF_00649"/>
    </source>
</evidence>
<evidence type="ECO:0000313" key="5">
    <source>
        <dbReference type="EMBL" id="TGY89752.1"/>
    </source>
</evidence>
<dbReference type="PANTHER" id="PTHR36150">
    <property type="entry name" value="DNA GYRASE INHIBITOR YACG"/>
    <property type="match status" value="1"/>
</dbReference>
<dbReference type="PANTHER" id="PTHR36150:SF1">
    <property type="entry name" value="DNA GYRASE INHIBITOR YACG"/>
    <property type="match status" value="1"/>
</dbReference>
<dbReference type="GO" id="GO:0008657">
    <property type="term" value="F:DNA topoisomerase type II (double strand cut, ATP-hydrolyzing) inhibitor activity"/>
    <property type="evidence" value="ECO:0007669"/>
    <property type="project" value="UniProtKB-UniRule"/>
</dbReference>
<keyword evidence="6" id="KW-1185">Reference proteome</keyword>
<organism evidence="5 6">
    <name type="scientific">Marinicauda algicola</name>
    <dbReference type="NCBI Taxonomy" id="2029849"/>
    <lineage>
        <taxon>Bacteria</taxon>
        <taxon>Pseudomonadati</taxon>
        <taxon>Pseudomonadota</taxon>
        <taxon>Alphaproteobacteria</taxon>
        <taxon>Maricaulales</taxon>
        <taxon>Maricaulaceae</taxon>
        <taxon>Marinicauda</taxon>
    </lineage>
</organism>
<feature type="binding site" evidence="3">
    <location>
        <position position="31"/>
    </location>
    <ligand>
        <name>Zn(2+)</name>
        <dbReference type="ChEBI" id="CHEBI:29105"/>
    </ligand>
</feature>
<comment type="caution">
    <text evidence="5">The sequence shown here is derived from an EMBL/GenBank/DDBJ whole genome shotgun (WGS) entry which is preliminary data.</text>
</comment>
<evidence type="ECO:0000256" key="2">
    <source>
        <dbReference type="ARBA" id="ARBA00022833"/>
    </source>
</evidence>
<dbReference type="RefSeq" id="WP_135994251.1">
    <property type="nucleotide sequence ID" value="NZ_CP071057.1"/>
</dbReference>
<proteinExistence type="inferred from homology"/>
<evidence type="ECO:0000256" key="4">
    <source>
        <dbReference type="SAM" id="MobiDB-lite"/>
    </source>
</evidence>
<comment type="subunit">
    <text evidence="3">Interacts with GyrB.</text>
</comment>
<comment type="function">
    <text evidence="3">Inhibits all the catalytic activities of DNA gyrase by preventing its interaction with DNA. Acts by binding directly to the C-terminal domain of GyrB, which probably disrupts DNA binding by the gyrase.</text>
</comment>
<sequence>MTETTKTTAPKCPSCNAPAVREFRPFCSKRCADADLGRWFSGAYAIPGQPVPREALPPREGEDDETGR</sequence>
<name>A0A4S2H3C6_9PROT</name>
<evidence type="ECO:0000256" key="1">
    <source>
        <dbReference type="ARBA" id="ARBA00022723"/>
    </source>
</evidence>
<dbReference type="Gene3D" id="3.30.50.10">
    <property type="entry name" value="Erythroid Transcription Factor GATA-1, subunit A"/>
    <property type="match status" value="1"/>
</dbReference>
<dbReference type="Pfam" id="PF03884">
    <property type="entry name" value="YacG"/>
    <property type="match status" value="1"/>
</dbReference>
<comment type="similarity">
    <text evidence="3">Belongs to the DNA gyrase inhibitor YacG family.</text>
</comment>
<dbReference type="Proteomes" id="UP000308054">
    <property type="component" value="Unassembled WGS sequence"/>
</dbReference>
<feature type="binding site" evidence="3">
    <location>
        <position position="15"/>
    </location>
    <ligand>
        <name>Zn(2+)</name>
        <dbReference type="ChEBI" id="CHEBI:29105"/>
    </ligand>
</feature>
<dbReference type="GO" id="GO:0008270">
    <property type="term" value="F:zinc ion binding"/>
    <property type="evidence" value="ECO:0007669"/>
    <property type="project" value="UniProtKB-UniRule"/>
</dbReference>
<comment type="cofactor">
    <cofactor evidence="3">
        <name>Zn(2+)</name>
        <dbReference type="ChEBI" id="CHEBI:29105"/>
    </cofactor>
    <text evidence="3">Binds 1 zinc ion.</text>
</comment>
<dbReference type="EMBL" id="SRXW01000001">
    <property type="protein sequence ID" value="TGY89752.1"/>
    <property type="molecule type" value="Genomic_DNA"/>
</dbReference>
<dbReference type="InterPro" id="IPR013088">
    <property type="entry name" value="Znf_NHR/GATA"/>
</dbReference>
<dbReference type="HAMAP" id="MF_00649">
    <property type="entry name" value="DNA_gyrase_inhibitor_YacG"/>
    <property type="match status" value="1"/>
</dbReference>
<dbReference type="SUPFAM" id="SSF57716">
    <property type="entry name" value="Glucocorticoid receptor-like (DNA-binding domain)"/>
    <property type="match status" value="1"/>
</dbReference>
<feature type="binding site" evidence="3">
    <location>
        <position position="12"/>
    </location>
    <ligand>
        <name>Zn(2+)</name>
        <dbReference type="ChEBI" id="CHEBI:29105"/>
    </ligand>
</feature>
<dbReference type="AlphaFoldDB" id="A0A4S2H3C6"/>
<dbReference type="OrthoDB" id="9809663at2"/>
<accession>A0A4S2H3C6</accession>
<keyword evidence="1 3" id="KW-0479">Metal-binding</keyword>
<dbReference type="InterPro" id="IPR005584">
    <property type="entry name" value="DNA_gyrase_inhibitor_YacG"/>
</dbReference>
<reference evidence="5 6" key="1">
    <citation type="journal article" date="2017" name="Int. J. Syst. Evol. Microbiol.">
        <title>Marinicauda algicola sp. nov., isolated from a marine red alga Rhodosorus marinus.</title>
        <authorList>
            <person name="Jeong S.E."/>
            <person name="Jeon S.H."/>
            <person name="Chun B.H."/>
            <person name="Kim D.W."/>
            <person name="Jeon C.O."/>
        </authorList>
    </citation>
    <scope>NUCLEOTIDE SEQUENCE [LARGE SCALE GENOMIC DNA]</scope>
    <source>
        <strain evidence="5 6">JCM 31718</strain>
    </source>
</reference>
<dbReference type="GO" id="GO:0006355">
    <property type="term" value="P:regulation of DNA-templated transcription"/>
    <property type="evidence" value="ECO:0007669"/>
    <property type="project" value="InterPro"/>
</dbReference>
<evidence type="ECO:0000313" key="6">
    <source>
        <dbReference type="Proteomes" id="UP000308054"/>
    </source>
</evidence>